<reference evidence="2" key="1">
    <citation type="submission" date="2024-07" db="EMBL/GenBank/DDBJ databases">
        <title>Two chromosome-level genome assemblies of Korean endemic species Abeliophyllum distichum and Forsythia ovata (Oleaceae).</title>
        <authorList>
            <person name="Jang H."/>
        </authorList>
    </citation>
    <scope>NUCLEOTIDE SEQUENCE [LARGE SCALE GENOMIC DNA]</scope>
</reference>
<comment type="caution">
    <text evidence="1">The sequence shown here is derived from an EMBL/GenBank/DDBJ whole genome shotgun (WGS) entry which is preliminary data.</text>
</comment>
<dbReference type="Proteomes" id="UP001604277">
    <property type="component" value="Unassembled WGS sequence"/>
</dbReference>
<sequence length="133" mass="14384">MIYENKFLTIDIVNCKFPVDLKKDDAPASSNGVSVIMDSVSRLDIHTAAGVKLEQTAERLPVPGISECKCGMSLCICEAPAPPKDSGLRGAIKNGDTAVAKQLLSQVKELDCTPATLQYKMKKKTEESMQLDP</sequence>
<name>A0ABD1XCG8_9LAMI</name>
<keyword evidence="2" id="KW-1185">Reference proteome</keyword>
<evidence type="ECO:0000313" key="2">
    <source>
        <dbReference type="Proteomes" id="UP001604277"/>
    </source>
</evidence>
<gene>
    <name evidence="1" type="ORF">Fot_04387</name>
</gene>
<dbReference type="AlphaFoldDB" id="A0ABD1XCG8"/>
<accession>A0ABD1XCG8</accession>
<evidence type="ECO:0000313" key="1">
    <source>
        <dbReference type="EMBL" id="KAL2559648.1"/>
    </source>
</evidence>
<proteinExistence type="predicted"/>
<dbReference type="EMBL" id="JBFOLJ010000001">
    <property type="protein sequence ID" value="KAL2559648.1"/>
    <property type="molecule type" value="Genomic_DNA"/>
</dbReference>
<organism evidence="1 2">
    <name type="scientific">Forsythia ovata</name>
    <dbReference type="NCBI Taxonomy" id="205694"/>
    <lineage>
        <taxon>Eukaryota</taxon>
        <taxon>Viridiplantae</taxon>
        <taxon>Streptophyta</taxon>
        <taxon>Embryophyta</taxon>
        <taxon>Tracheophyta</taxon>
        <taxon>Spermatophyta</taxon>
        <taxon>Magnoliopsida</taxon>
        <taxon>eudicotyledons</taxon>
        <taxon>Gunneridae</taxon>
        <taxon>Pentapetalae</taxon>
        <taxon>asterids</taxon>
        <taxon>lamiids</taxon>
        <taxon>Lamiales</taxon>
        <taxon>Oleaceae</taxon>
        <taxon>Forsythieae</taxon>
        <taxon>Forsythia</taxon>
    </lineage>
</organism>
<protein>
    <submittedName>
        <fullName evidence="1">Uncharacterized protein</fullName>
    </submittedName>
</protein>